<dbReference type="Pfam" id="PF02458">
    <property type="entry name" value="Transferase"/>
    <property type="match status" value="1"/>
</dbReference>
<dbReference type="Proteomes" id="UP000298652">
    <property type="component" value="Chromosome 9"/>
</dbReference>
<dbReference type="InterPro" id="IPR050898">
    <property type="entry name" value="Plant_acyltransferase"/>
</dbReference>
<evidence type="ECO:0000313" key="2">
    <source>
        <dbReference type="EMBL" id="TKV94578.1"/>
    </source>
</evidence>
<accession>A0A4U6T2B8</accession>
<organism evidence="2 3">
    <name type="scientific">Setaria viridis</name>
    <name type="common">Green bristlegrass</name>
    <name type="synonym">Setaria italica subsp. viridis</name>
    <dbReference type="NCBI Taxonomy" id="4556"/>
    <lineage>
        <taxon>Eukaryota</taxon>
        <taxon>Viridiplantae</taxon>
        <taxon>Streptophyta</taxon>
        <taxon>Embryophyta</taxon>
        <taxon>Tracheophyta</taxon>
        <taxon>Spermatophyta</taxon>
        <taxon>Magnoliopsida</taxon>
        <taxon>Liliopsida</taxon>
        <taxon>Poales</taxon>
        <taxon>Poaceae</taxon>
        <taxon>PACMAD clade</taxon>
        <taxon>Panicoideae</taxon>
        <taxon>Panicodae</taxon>
        <taxon>Paniceae</taxon>
        <taxon>Cenchrinae</taxon>
        <taxon>Setaria</taxon>
    </lineage>
</organism>
<dbReference type="Gene3D" id="3.30.559.10">
    <property type="entry name" value="Chloramphenicol acetyltransferase-like domain"/>
    <property type="match status" value="2"/>
</dbReference>
<comment type="similarity">
    <text evidence="1">Belongs to the plant acyltransferase family.</text>
</comment>
<dbReference type="PANTHER" id="PTHR31147">
    <property type="entry name" value="ACYL TRANSFERASE 4"/>
    <property type="match status" value="1"/>
</dbReference>
<dbReference type="GO" id="GO:0016747">
    <property type="term" value="F:acyltransferase activity, transferring groups other than amino-acyl groups"/>
    <property type="evidence" value="ECO:0007669"/>
    <property type="project" value="UniProtKB-ARBA"/>
</dbReference>
<protein>
    <submittedName>
        <fullName evidence="2">Uncharacterized protein</fullName>
    </submittedName>
</protein>
<dbReference type="Gramene" id="TKV94578">
    <property type="protein sequence ID" value="TKV94578"/>
    <property type="gene ID" value="SEVIR_9G304700v2"/>
</dbReference>
<reference evidence="2" key="1">
    <citation type="submission" date="2019-03" db="EMBL/GenBank/DDBJ databases">
        <title>WGS assembly of Setaria viridis.</title>
        <authorList>
            <person name="Huang P."/>
            <person name="Jenkins J."/>
            <person name="Grimwood J."/>
            <person name="Barry K."/>
            <person name="Healey A."/>
            <person name="Mamidi S."/>
            <person name="Sreedasyam A."/>
            <person name="Shu S."/>
            <person name="Feldman M."/>
            <person name="Wu J."/>
            <person name="Yu Y."/>
            <person name="Chen C."/>
            <person name="Johnson J."/>
            <person name="Rokhsar D."/>
            <person name="Baxter I."/>
            <person name="Schmutz J."/>
            <person name="Brutnell T."/>
            <person name="Kellogg E."/>
        </authorList>
    </citation>
    <scope>NUCLEOTIDE SEQUENCE [LARGE SCALE GENOMIC DNA]</scope>
</reference>
<dbReference type="AlphaFoldDB" id="A0A4U6T2B8"/>
<dbReference type="InterPro" id="IPR023213">
    <property type="entry name" value="CAT-like_dom_sf"/>
</dbReference>
<evidence type="ECO:0000313" key="3">
    <source>
        <dbReference type="Proteomes" id="UP000298652"/>
    </source>
</evidence>
<sequence>MYIEIFFGKAAQCFIAFFSCSVYICAPMLQLSSGQHHRPKLTSHLTQTMVTFTAHRGKPELVTPARVTPSETKTLSDMDDHYGHRVYIPLVEFFRCRPTDGRHGQPEDPAVAVKAALAEALVHYYPVAGRMQETANGKLVVDCTGEGVSFVEADAAVRLEELGTPLLPPYPCVEELLPDAGNIQVVAGKPIVAVQVTRFLGGGFAIGLQISHCIADGFGMIQFLKAIADMARGQSAPTALPVWERHLLMAREPPDTAYVQQKLMSLLKNATGETPPSMVYRHFFFGPAEVSVLRSHVPGDLGASCTRFELLTAAIWRCRAAVWGFNDDHRAVLAFSANVRRRWEHIPRGYYGNALVYHVVDAAAGELRRSPLSHAVALIRDAKTDMSDEHVRSTADFMASMRGHYGRGCGGGDQPPMVYDEAAYMVSDWTRLGEDDVDFGWAERVGGGVAMPSSHVSFNGTCRNSDGDELVVASMLLPEGVVERFEKEVALLLKQEADSY</sequence>
<proteinExistence type="inferred from homology"/>
<evidence type="ECO:0000256" key="1">
    <source>
        <dbReference type="ARBA" id="ARBA00009861"/>
    </source>
</evidence>
<name>A0A4U6T2B8_SETVI</name>
<keyword evidence="3" id="KW-1185">Reference proteome</keyword>
<dbReference type="PANTHER" id="PTHR31147:SF54">
    <property type="entry name" value="OS10G0105900 PROTEIN"/>
    <property type="match status" value="1"/>
</dbReference>
<dbReference type="OMA" id="RWEHIPR"/>
<dbReference type="EMBL" id="CM016560">
    <property type="protein sequence ID" value="TKV94578.1"/>
    <property type="molecule type" value="Genomic_DNA"/>
</dbReference>
<gene>
    <name evidence="2" type="ORF">SEVIR_9G304700v2</name>
</gene>